<dbReference type="RefSeq" id="WP_279529722.1">
    <property type="nucleotide sequence ID" value="NZ_CP122312.1"/>
</dbReference>
<dbReference type="InterPro" id="IPR006357">
    <property type="entry name" value="HAD-SF_hydro_IIA"/>
</dbReference>
<accession>A0ABD5Z3W1</accession>
<dbReference type="EMBL" id="JBHTAR010000011">
    <property type="protein sequence ID" value="MFC7199799.1"/>
    <property type="molecule type" value="Genomic_DNA"/>
</dbReference>
<protein>
    <submittedName>
        <fullName evidence="1">HAD-IIA family hydrolase</fullName>
    </submittedName>
</protein>
<proteinExistence type="predicted"/>
<dbReference type="NCBIfam" id="TIGR01460">
    <property type="entry name" value="HAD-SF-IIA"/>
    <property type="match status" value="1"/>
</dbReference>
<dbReference type="Gene3D" id="3.40.50.1000">
    <property type="entry name" value="HAD superfamily/HAD-like"/>
    <property type="match status" value="2"/>
</dbReference>
<dbReference type="Proteomes" id="UP001596447">
    <property type="component" value="Unassembled WGS sequence"/>
</dbReference>
<dbReference type="AlphaFoldDB" id="A0ABD5Z3W1"/>
<evidence type="ECO:0000313" key="1">
    <source>
        <dbReference type="EMBL" id="MFC7199799.1"/>
    </source>
</evidence>
<organism evidence="1 2">
    <name type="scientific">Halospeciosus flavus</name>
    <dbReference type="NCBI Taxonomy" id="3032283"/>
    <lineage>
        <taxon>Archaea</taxon>
        <taxon>Methanobacteriati</taxon>
        <taxon>Methanobacteriota</taxon>
        <taxon>Stenosarchaea group</taxon>
        <taxon>Halobacteria</taxon>
        <taxon>Halobacteriales</taxon>
        <taxon>Halobacteriaceae</taxon>
        <taxon>Halospeciosus</taxon>
    </lineage>
</organism>
<dbReference type="PANTHER" id="PTHR19288">
    <property type="entry name" value="4-NITROPHENYLPHOSPHATASE-RELATED"/>
    <property type="match status" value="1"/>
</dbReference>
<dbReference type="Pfam" id="PF13344">
    <property type="entry name" value="Hydrolase_6"/>
    <property type="match status" value="1"/>
</dbReference>
<comment type="caution">
    <text evidence="1">The sequence shown here is derived from an EMBL/GenBank/DDBJ whole genome shotgun (WGS) entry which is preliminary data.</text>
</comment>
<keyword evidence="1" id="KW-0378">Hydrolase</keyword>
<dbReference type="Pfam" id="PF13242">
    <property type="entry name" value="Hydrolase_like"/>
    <property type="match status" value="1"/>
</dbReference>
<dbReference type="PROSITE" id="PS01228">
    <property type="entry name" value="COF_1"/>
    <property type="match status" value="1"/>
</dbReference>
<dbReference type="GO" id="GO:0016787">
    <property type="term" value="F:hydrolase activity"/>
    <property type="evidence" value="ECO:0007669"/>
    <property type="project" value="UniProtKB-KW"/>
</dbReference>
<evidence type="ECO:0000313" key="2">
    <source>
        <dbReference type="Proteomes" id="UP001596447"/>
    </source>
</evidence>
<dbReference type="InterPro" id="IPR036412">
    <property type="entry name" value="HAD-like_sf"/>
</dbReference>
<dbReference type="PIRSF" id="PIRSF000915">
    <property type="entry name" value="PGP-type_phosphatase"/>
    <property type="match status" value="1"/>
</dbReference>
<name>A0ABD5Z3W1_9EURY</name>
<reference evidence="1 2" key="1">
    <citation type="journal article" date="2019" name="Int. J. Syst. Evol. Microbiol.">
        <title>The Global Catalogue of Microorganisms (GCM) 10K type strain sequencing project: providing services to taxonomists for standard genome sequencing and annotation.</title>
        <authorList>
            <consortium name="The Broad Institute Genomics Platform"/>
            <consortium name="The Broad Institute Genome Sequencing Center for Infectious Disease"/>
            <person name="Wu L."/>
            <person name="Ma J."/>
        </authorList>
    </citation>
    <scope>NUCLEOTIDE SEQUENCE [LARGE SCALE GENOMIC DNA]</scope>
    <source>
        <strain evidence="1 2">XZGYJ-43</strain>
    </source>
</reference>
<dbReference type="InterPro" id="IPR023214">
    <property type="entry name" value="HAD_sf"/>
</dbReference>
<dbReference type="PANTHER" id="PTHR19288:SF46">
    <property type="entry name" value="HALOACID DEHALOGENASE-LIKE HYDROLASE DOMAIN-CONTAINING PROTEIN 2"/>
    <property type="match status" value="1"/>
</dbReference>
<gene>
    <name evidence="1" type="ORF">ACFQJ9_10345</name>
</gene>
<sequence length="269" mass="28676">MDIRAAVVDLDGTVLSGDELIPGAAEALERIRESVEHVLFLTNNPTRPPEAYAEKLQDLGVLARPEEVITSCVATIDYLDAEHAGETVFPVAEESIVSQLRDAGVPLTDDATEADVVVAGYDREFHYHDMIAALRAFEHDGGEDVAFVGTDPDRTVPAPNGPVPGSGAIIRAVAGVADREPDAILGKPSQETVDLAAERLGVPAEECVLVGDRLDTDVAMGEKAGMTTILVRTGVTDERELAESEFTPNHVVDDLAAVPDLLDEFARNE</sequence>
<dbReference type="SUPFAM" id="SSF56784">
    <property type="entry name" value="HAD-like"/>
    <property type="match status" value="1"/>
</dbReference>
<keyword evidence="2" id="KW-1185">Reference proteome</keyword>